<reference evidence="10 11" key="1">
    <citation type="submission" date="2016-05" db="EMBL/GenBank/DDBJ databases">
        <title>Draft genome of Corynebacterium afermentans subsp. afermentans LCDC 88199T.</title>
        <authorList>
            <person name="Bernier A.-M."/>
            <person name="Bernard K."/>
        </authorList>
    </citation>
    <scope>NUCLEOTIDE SEQUENCE [LARGE SCALE GENOMIC DNA]</scope>
    <source>
        <strain evidence="11">NML01-0328</strain>
        <strain evidence="10">NML04-0072</strain>
    </source>
</reference>
<dbReference type="InterPro" id="IPR050330">
    <property type="entry name" value="Bact_OuterMem_StrucFunc"/>
</dbReference>
<dbReference type="Proteomes" id="UP000077589">
    <property type="component" value="Unassembled WGS sequence"/>
</dbReference>
<evidence type="ECO:0000256" key="1">
    <source>
        <dbReference type="ARBA" id="ARBA00004442"/>
    </source>
</evidence>
<dbReference type="PROSITE" id="PS01068">
    <property type="entry name" value="OMPA_1"/>
    <property type="match status" value="1"/>
</dbReference>
<keyword evidence="5" id="KW-0732">Signal</keyword>
<evidence type="ECO:0000256" key="5">
    <source>
        <dbReference type="SAM" id="SignalP"/>
    </source>
</evidence>
<evidence type="ECO:0000313" key="8">
    <source>
        <dbReference type="EMBL" id="OAM22604.1"/>
    </source>
</evidence>
<accession>A0A1A9RG22</accession>
<dbReference type="EMBL" id="LXSF01000002">
    <property type="protein sequence ID" value="OAM17269.1"/>
    <property type="molecule type" value="Genomic_DNA"/>
</dbReference>
<dbReference type="KEGG" id="ecor:SAMEA4412678_0908"/>
<dbReference type="AlphaFoldDB" id="A0A1A9RG22"/>
<dbReference type="PROSITE" id="PS51123">
    <property type="entry name" value="OMPA_2"/>
    <property type="match status" value="1"/>
</dbReference>
<dbReference type="CDD" id="cd07185">
    <property type="entry name" value="OmpA_C-like"/>
    <property type="match status" value="1"/>
</dbReference>
<dbReference type="PANTHER" id="PTHR30329">
    <property type="entry name" value="STATOR ELEMENT OF FLAGELLAR MOTOR COMPLEX"/>
    <property type="match status" value="1"/>
</dbReference>
<dbReference type="Proteomes" id="UP000078003">
    <property type="component" value="Unassembled WGS sequence"/>
</dbReference>
<dbReference type="EMBL" id="LXSG01000011">
    <property type="protein sequence ID" value="OAM22604.1"/>
    <property type="molecule type" value="Genomic_DNA"/>
</dbReference>
<protein>
    <submittedName>
        <fullName evidence="9">Outer membrane protein class 4</fullName>
    </submittedName>
</protein>
<name>A0A1A9RG22_EIKCO</name>
<comment type="subcellular location">
    <subcellularLocation>
        <location evidence="1">Cell outer membrane</location>
    </subcellularLocation>
</comment>
<dbReference type="InterPro" id="IPR006665">
    <property type="entry name" value="OmpA-like"/>
</dbReference>
<evidence type="ECO:0000256" key="2">
    <source>
        <dbReference type="ARBA" id="ARBA00023136"/>
    </source>
</evidence>
<dbReference type="SUPFAM" id="SSF103088">
    <property type="entry name" value="OmpA-like"/>
    <property type="match status" value="1"/>
</dbReference>
<dbReference type="Pfam" id="PF00691">
    <property type="entry name" value="OmpA"/>
    <property type="match status" value="1"/>
</dbReference>
<dbReference type="Proteomes" id="UP000215465">
    <property type="component" value="Chromosome 1"/>
</dbReference>
<reference evidence="7" key="2">
    <citation type="submission" date="2016-05" db="EMBL/GenBank/DDBJ databases">
        <authorList>
            <person name="Lavstsen T."/>
            <person name="Jespersen J.S."/>
        </authorList>
    </citation>
    <scope>NUCLEOTIDE SEQUENCE</scope>
    <source>
        <strain evidence="7">NML01-0328</strain>
        <strain evidence="8">NML04-0072</strain>
    </source>
</reference>
<dbReference type="InterPro" id="IPR006690">
    <property type="entry name" value="OMPA-like_CS"/>
</dbReference>
<keyword evidence="2 4" id="KW-0472">Membrane</keyword>
<feature type="signal peptide" evidence="5">
    <location>
        <begin position="1"/>
        <end position="22"/>
    </location>
</feature>
<evidence type="ECO:0000313" key="11">
    <source>
        <dbReference type="Proteomes" id="UP000078003"/>
    </source>
</evidence>
<feature type="domain" description="OmpA-like" evidence="6">
    <location>
        <begin position="88"/>
        <end position="225"/>
    </location>
</feature>
<dbReference type="EMBL" id="LT906482">
    <property type="protein sequence ID" value="SNW08183.1"/>
    <property type="molecule type" value="Genomic_DNA"/>
</dbReference>
<evidence type="ECO:0000313" key="9">
    <source>
        <dbReference type="EMBL" id="SNW08183.1"/>
    </source>
</evidence>
<dbReference type="GO" id="GO:0009279">
    <property type="term" value="C:cell outer membrane"/>
    <property type="evidence" value="ECO:0007669"/>
    <property type="project" value="UniProtKB-SubCell"/>
</dbReference>
<evidence type="ECO:0000313" key="12">
    <source>
        <dbReference type="Proteomes" id="UP000215465"/>
    </source>
</evidence>
<dbReference type="Gene3D" id="3.30.1330.60">
    <property type="entry name" value="OmpA-like domain"/>
    <property type="match status" value="1"/>
</dbReference>
<reference evidence="9 12" key="3">
    <citation type="submission" date="2017-06" db="EMBL/GenBank/DDBJ databases">
        <authorList>
            <consortium name="Pathogen Informatics"/>
        </authorList>
    </citation>
    <scope>NUCLEOTIDE SEQUENCE [LARGE SCALE GENOMIC DNA]</scope>
    <source>
        <strain evidence="9 12">NCTC10596</strain>
    </source>
</reference>
<dbReference type="PANTHER" id="PTHR30329:SF21">
    <property type="entry name" value="LIPOPROTEIN YIAD-RELATED"/>
    <property type="match status" value="1"/>
</dbReference>
<evidence type="ECO:0000256" key="4">
    <source>
        <dbReference type="PROSITE-ProRule" id="PRU00473"/>
    </source>
</evidence>
<organism evidence="7 11">
    <name type="scientific">Eikenella corrodens</name>
    <dbReference type="NCBI Taxonomy" id="539"/>
    <lineage>
        <taxon>Bacteria</taxon>
        <taxon>Pseudomonadati</taxon>
        <taxon>Pseudomonadota</taxon>
        <taxon>Betaproteobacteria</taxon>
        <taxon>Neisseriales</taxon>
        <taxon>Neisseriaceae</taxon>
        <taxon>Eikenella</taxon>
    </lineage>
</organism>
<dbReference type="InterPro" id="IPR006664">
    <property type="entry name" value="OMP_bac"/>
</dbReference>
<gene>
    <name evidence="9" type="primary">rmpM</name>
    <name evidence="7" type="ORF">A7P85_02665</name>
    <name evidence="8" type="ORF">A7P90_01440</name>
    <name evidence="9" type="ORF">SAMEA4412678_00908</name>
</gene>
<sequence>MTKQLKLGALFLALVASGAAMADSSFNNEKYGYTISQQSREVVRSNYEPKGAHECWENSFLNAEVDRLGLVECGDRQAEAPAPAEPQVREELVSLSSNFLFGFDKFNLRPEARTTLDELAQRLSGSNVQSVRVEGNTDFMGSDAYNQRLSERRANTVSEYLVGRGVPAEKISAVGLGESQAKMTEQCQQEVRNLGRRVSAARKRSALIACIEPDRRVDVRIRTLVEQPAQ</sequence>
<dbReference type="RefSeq" id="WP_003823661.1">
    <property type="nucleotide sequence ID" value="NZ_CAJPRZ010000001.1"/>
</dbReference>
<dbReference type="GeneID" id="60769801"/>
<evidence type="ECO:0000256" key="3">
    <source>
        <dbReference type="ARBA" id="ARBA00023237"/>
    </source>
</evidence>
<evidence type="ECO:0000259" key="6">
    <source>
        <dbReference type="PROSITE" id="PS51123"/>
    </source>
</evidence>
<dbReference type="InterPro" id="IPR036737">
    <property type="entry name" value="OmpA-like_sf"/>
</dbReference>
<dbReference type="STRING" id="539.A7P85_02665"/>
<dbReference type="OrthoDB" id="1149075at2"/>
<evidence type="ECO:0000313" key="10">
    <source>
        <dbReference type="Proteomes" id="UP000077589"/>
    </source>
</evidence>
<feature type="chain" id="PRO_5015060568" evidence="5">
    <location>
        <begin position="23"/>
        <end position="230"/>
    </location>
</feature>
<keyword evidence="3" id="KW-0998">Cell outer membrane</keyword>
<dbReference type="PRINTS" id="PR01021">
    <property type="entry name" value="OMPADOMAIN"/>
</dbReference>
<proteinExistence type="predicted"/>
<evidence type="ECO:0000313" key="7">
    <source>
        <dbReference type="EMBL" id="OAM17269.1"/>
    </source>
</evidence>